<gene>
    <name evidence="11" type="primary">aroK</name>
    <name evidence="12" type="ORF">GIY30_12960</name>
</gene>
<dbReference type="PANTHER" id="PTHR21087:SF16">
    <property type="entry name" value="SHIKIMATE KINASE 1, CHLOROPLASTIC"/>
    <property type="match status" value="1"/>
</dbReference>
<dbReference type="InterPro" id="IPR027417">
    <property type="entry name" value="P-loop_NTPase"/>
</dbReference>
<feature type="binding site" evidence="11">
    <location>
        <position position="87"/>
    </location>
    <ligand>
        <name>substrate</name>
    </ligand>
</feature>
<dbReference type="GO" id="GO:0005829">
    <property type="term" value="C:cytosol"/>
    <property type="evidence" value="ECO:0007669"/>
    <property type="project" value="TreeGrafter"/>
</dbReference>
<keyword evidence="11" id="KW-0460">Magnesium</keyword>
<evidence type="ECO:0000256" key="8">
    <source>
        <dbReference type="ARBA" id="ARBA00022840"/>
    </source>
</evidence>
<comment type="similarity">
    <text evidence="2 11">Belongs to the shikimate kinase family.</text>
</comment>
<dbReference type="Proteomes" id="UP000475545">
    <property type="component" value="Unassembled WGS sequence"/>
</dbReference>
<evidence type="ECO:0000256" key="11">
    <source>
        <dbReference type="HAMAP-Rule" id="MF_00109"/>
    </source>
</evidence>
<dbReference type="PRINTS" id="PR01100">
    <property type="entry name" value="SHIKIMTKNASE"/>
</dbReference>
<dbReference type="Gene3D" id="3.40.50.300">
    <property type="entry name" value="P-loop containing nucleotide triphosphate hydrolases"/>
    <property type="match status" value="1"/>
</dbReference>
<dbReference type="GO" id="GO:0009423">
    <property type="term" value="P:chorismate biosynthetic process"/>
    <property type="evidence" value="ECO:0007669"/>
    <property type="project" value="UniProtKB-UniRule"/>
</dbReference>
<dbReference type="InterPro" id="IPR000623">
    <property type="entry name" value="Shikimate_kinase/TSH1"/>
</dbReference>
<proteinExistence type="inferred from homology"/>
<dbReference type="InterPro" id="IPR031322">
    <property type="entry name" value="Shikimate/glucono_kinase"/>
</dbReference>
<dbReference type="GO" id="GO:0005524">
    <property type="term" value="F:ATP binding"/>
    <property type="evidence" value="ECO:0007669"/>
    <property type="project" value="UniProtKB-UniRule"/>
</dbReference>
<dbReference type="GO" id="GO:0004765">
    <property type="term" value="F:shikimate kinase activity"/>
    <property type="evidence" value="ECO:0007669"/>
    <property type="project" value="UniProtKB-UniRule"/>
</dbReference>
<comment type="cofactor">
    <cofactor evidence="11">
        <name>Mg(2+)</name>
        <dbReference type="ChEBI" id="CHEBI:18420"/>
    </cofactor>
    <text evidence="11">Binds 1 Mg(2+) ion per subunit.</text>
</comment>
<keyword evidence="13" id="KW-1185">Reference proteome</keyword>
<feature type="binding site" evidence="11">
    <location>
        <position position="123"/>
    </location>
    <ligand>
        <name>ATP</name>
        <dbReference type="ChEBI" id="CHEBI:30616"/>
    </ligand>
</feature>
<evidence type="ECO:0000256" key="5">
    <source>
        <dbReference type="ARBA" id="ARBA00022679"/>
    </source>
</evidence>
<keyword evidence="5 11" id="KW-0808">Transferase</keyword>
<dbReference type="PROSITE" id="PS01128">
    <property type="entry name" value="SHIKIMATE_KINASE"/>
    <property type="match status" value="1"/>
</dbReference>
<feature type="binding site" evidence="11">
    <location>
        <position position="65"/>
    </location>
    <ligand>
        <name>substrate</name>
    </ligand>
</feature>
<dbReference type="PANTHER" id="PTHR21087">
    <property type="entry name" value="SHIKIMATE KINASE"/>
    <property type="match status" value="1"/>
</dbReference>
<evidence type="ECO:0000256" key="9">
    <source>
        <dbReference type="ARBA" id="ARBA00023141"/>
    </source>
</evidence>
<comment type="caution">
    <text evidence="12">The sequence shown here is derived from an EMBL/GenBank/DDBJ whole genome shotgun (WGS) entry which is preliminary data.</text>
</comment>
<keyword evidence="6 11" id="KW-0547">Nucleotide-binding</keyword>
<evidence type="ECO:0000256" key="7">
    <source>
        <dbReference type="ARBA" id="ARBA00022777"/>
    </source>
</evidence>
<dbReference type="GO" id="GO:0009073">
    <property type="term" value="P:aromatic amino acid family biosynthetic process"/>
    <property type="evidence" value="ECO:0007669"/>
    <property type="project" value="UniProtKB-KW"/>
</dbReference>
<keyword evidence="8 11" id="KW-0067">ATP-binding</keyword>
<comment type="catalytic activity">
    <reaction evidence="10 11">
        <text>shikimate + ATP = 3-phosphoshikimate + ADP + H(+)</text>
        <dbReference type="Rhea" id="RHEA:13121"/>
        <dbReference type="ChEBI" id="CHEBI:15378"/>
        <dbReference type="ChEBI" id="CHEBI:30616"/>
        <dbReference type="ChEBI" id="CHEBI:36208"/>
        <dbReference type="ChEBI" id="CHEBI:145989"/>
        <dbReference type="ChEBI" id="CHEBI:456216"/>
        <dbReference type="EC" id="2.7.1.71"/>
    </reaction>
</comment>
<evidence type="ECO:0000256" key="4">
    <source>
        <dbReference type="ARBA" id="ARBA00022605"/>
    </source>
</evidence>
<organism evidence="12 13">
    <name type="scientific">Gordonia mangrovi</name>
    <dbReference type="NCBI Taxonomy" id="2665643"/>
    <lineage>
        <taxon>Bacteria</taxon>
        <taxon>Bacillati</taxon>
        <taxon>Actinomycetota</taxon>
        <taxon>Actinomycetes</taxon>
        <taxon>Mycobacteriales</taxon>
        <taxon>Gordoniaceae</taxon>
        <taxon>Gordonia</taxon>
    </lineage>
</organism>
<keyword evidence="7 11" id="KW-0418">Kinase</keyword>
<feature type="binding site" evidence="11">
    <location>
        <position position="142"/>
    </location>
    <ligand>
        <name>substrate</name>
    </ligand>
</feature>
<protein>
    <recommendedName>
        <fullName evidence="3 11">Shikimate kinase</fullName>
        <shortName evidence="11">SK</shortName>
        <ecNumber evidence="3 11">2.7.1.71</ecNumber>
    </recommendedName>
</protein>
<comment type="subcellular location">
    <subcellularLocation>
        <location evidence="11">Cytoplasm</location>
    </subcellularLocation>
</comment>
<dbReference type="RefSeq" id="WP_160902426.1">
    <property type="nucleotide sequence ID" value="NZ_CP102850.1"/>
</dbReference>
<evidence type="ECO:0000256" key="3">
    <source>
        <dbReference type="ARBA" id="ARBA00012154"/>
    </source>
</evidence>
<evidence type="ECO:0000256" key="2">
    <source>
        <dbReference type="ARBA" id="ARBA00006997"/>
    </source>
</evidence>
<feature type="binding site" evidence="11">
    <location>
        <position position="23"/>
    </location>
    <ligand>
        <name>Mg(2+)</name>
        <dbReference type="ChEBI" id="CHEBI:18420"/>
    </ligand>
</feature>
<evidence type="ECO:0000313" key="13">
    <source>
        <dbReference type="Proteomes" id="UP000475545"/>
    </source>
</evidence>
<dbReference type="GO" id="GO:0000287">
    <property type="term" value="F:magnesium ion binding"/>
    <property type="evidence" value="ECO:0007669"/>
    <property type="project" value="UniProtKB-UniRule"/>
</dbReference>
<dbReference type="InterPro" id="IPR023000">
    <property type="entry name" value="Shikimate_kinase_CS"/>
</dbReference>
<evidence type="ECO:0000256" key="1">
    <source>
        <dbReference type="ARBA" id="ARBA00004842"/>
    </source>
</evidence>
<feature type="binding site" evidence="11">
    <location>
        <position position="41"/>
    </location>
    <ligand>
        <name>substrate</name>
    </ligand>
</feature>
<feature type="binding site" evidence="11">
    <location>
        <begin position="19"/>
        <end position="24"/>
    </location>
    <ligand>
        <name>ATP</name>
        <dbReference type="ChEBI" id="CHEBI:30616"/>
    </ligand>
</feature>
<comment type="pathway">
    <text evidence="1 11">Metabolic intermediate biosynthesis; chorismate biosynthesis; chorismate from D-erythrose 4-phosphate and phosphoenolpyruvate: step 5/7.</text>
</comment>
<dbReference type="GO" id="GO:0008652">
    <property type="term" value="P:amino acid biosynthetic process"/>
    <property type="evidence" value="ECO:0007669"/>
    <property type="project" value="UniProtKB-KW"/>
</dbReference>
<keyword evidence="11" id="KW-0963">Cytoplasm</keyword>
<evidence type="ECO:0000313" key="12">
    <source>
        <dbReference type="EMBL" id="MXP22253.1"/>
    </source>
</evidence>
<accession>A0A6L7GRQ3</accession>
<dbReference type="HAMAP" id="MF_00109">
    <property type="entry name" value="Shikimate_kinase"/>
    <property type="match status" value="1"/>
</dbReference>
<keyword evidence="11" id="KW-0479">Metal-binding</keyword>
<dbReference type="CDD" id="cd00464">
    <property type="entry name" value="SK"/>
    <property type="match status" value="1"/>
</dbReference>
<comment type="subunit">
    <text evidence="11">Monomer.</text>
</comment>
<dbReference type="EC" id="2.7.1.71" evidence="3 11"/>
<evidence type="ECO:0000256" key="6">
    <source>
        <dbReference type="ARBA" id="ARBA00022741"/>
    </source>
</evidence>
<keyword evidence="9 11" id="KW-0057">Aromatic amino acid biosynthesis</keyword>
<dbReference type="AlphaFoldDB" id="A0A6L7GRQ3"/>
<name>A0A6L7GRQ3_9ACTN</name>
<reference evidence="12 13" key="1">
    <citation type="submission" date="2019-11" db="EMBL/GenBank/DDBJ databases">
        <title>Gordonia sp. nov., a novel actinobacterium isolated from mangrove soil in Hainan.</title>
        <authorList>
            <person name="Huang X."/>
            <person name="Xie Y."/>
            <person name="Chu X."/>
            <person name="Xiao K."/>
        </authorList>
    </citation>
    <scope>NUCLEOTIDE SEQUENCE [LARGE SCALE GENOMIC DNA]</scope>
    <source>
        <strain evidence="12 13">HNM0687</strain>
    </source>
</reference>
<sequence>MTGDRVDRAPSAVLIGFMGAGKSTVGRILADRLGVDFIDTDTEIVRTTGRSIPDIFTTDGPQRFREIECDVVLGVLRTHRGVIALGGGAVMTPAIESALAGHRVIYLRIDADAGFARVADSDRPLIVGDDPQTRYADLLAERDATYTRAAVFTVDAAAGDAGTVADEILTELAHALVGERVGERAVNS</sequence>
<comment type="caution">
    <text evidence="11">Lacks conserved residue(s) required for the propagation of feature annotation.</text>
</comment>
<evidence type="ECO:0000256" key="10">
    <source>
        <dbReference type="ARBA" id="ARBA00048567"/>
    </source>
</evidence>
<dbReference type="Pfam" id="PF01202">
    <property type="entry name" value="SKI"/>
    <property type="match status" value="1"/>
</dbReference>
<keyword evidence="4 11" id="KW-0028">Amino-acid biosynthesis</keyword>
<dbReference type="UniPathway" id="UPA00053">
    <property type="reaction ID" value="UER00088"/>
</dbReference>
<dbReference type="EMBL" id="WMBR01000003">
    <property type="protein sequence ID" value="MXP22253.1"/>
    <property type="molecule type" value="Genomic_DNA"/>
</dbReference>
<dbReference type="SUPFAM" id="SSF52540">
    <property type="entry name" value="P-loop containing nucleoside triphosphate hydrolases"/>
    <property type="match status" value="1"/>
</dbReference>
<comment type="function">
    <text evidence="11">Catalyzes the specific phosphorylation of the 3-hydroxyl group of shikimic acid using ATP as a cosubstrate.</text>
</comment>